<dbReference type="GO" id="GO:0005886">
    <property type="term" value="C:plasma membrane"/>
    <property type="evidence" value="ECO:0000318"/>
    <property type="project" value="GO_Central"/>
</dbReference>
<feature type="transmembrane region" description="Helical" evidence="6">
    <location>
        <begin position="74"/>
        <end position="98"/>
    </location>
</feature>
<reference evidence="7 8" key="1">
    <citation type="journal article" date="2003" name="Proc. Natl. Acad. Sci. U.S.A.">
        <title>Complete genome sequence of the marine planctomycete Pirellula sp. strain 1.</title>
        <authorList>
            <person name="Gloeckner F.O."/>
            <person name="Kube M."/>
            <person name="Bauer M."/>
            <person name="Teeling H."/>
            <person name="Lombardot T."/>
            <person name="Ludwig W."/>
            <person name="Gade D."/>
            <person name="Beck A."/>
            <person name="Borzym K."/>
            <person name="Heitmann K."/>
            <person name="Rabus R."/>
            <person name="Schlesner H."/>
            <person name="Amann R."/>
            <person name="Reinhardt R."/>
        </authorList>
    </citation>
    <scope>NUCLEOTIDE SEQUENCE [LARGE SCALE GENOMIC DNA]</scope>
    <source>
        <strain evidence="8">DSM 10527 / NCIMB 13988 / SH1</strain>
    </source>
</reference>
<dbReference type="Pfam" id="PF07690">
    <property type="entry name" value="MFS_1"/>
    <property type="match status" value="1"/>
</dbReference>
<dbReference type="eggNOG" id="COG0738">
    <property type="taxonomic scope" value="Bacteria"/>
</dbReference>
<feature type="transmembrane region" description="Helical" evidence="6">
    <location>
        <begin position="399"/>
        <end position="419"/>
    </location>
</feature>
<keyword evidence="3 6" id="KW-0812">Transmembrane</keyword>
<dbReference type="PATRIC" id="fig|243090.15.peg.2801"/>
<dbReference type="PANTHER" id="PTHR43702:SF11">
    <property type="entry name" value="L-FUCOSE-PROTON SYMPORTER"/>
    <property type="match status" value="1"/>
</dbReference>
<dbReference type="EnsemblBacteria" id="CAD74452">
    <property type="protein sequence ID" value="CAD74452"/>
    <property type="gene ID" value="RB5821"/>
</dbReference>
<accession>Q7UR88</accession>
<dbReference type="InParanoid" id="Q7UR88"/>
<dbReference type="Proteomes" id="UP000001025">
    <property type="component" value="Chromosome"/>
</dbReference>
<dbReference type="InterPro" id="IPR036259">
    <property type="entry name" value="MFS_trans_sf"/>
</dbReference>
<keyword evidence="8" id="KW-1185">Reference proteome</keyword>
<feature type="transmembrane region" description="Helical" evidence="6">
    <location>
        <begin position="341"/>
        <end position="360"/>
    </location>
</feature>
<evidence type="ECO:0000256" key="1">
    <source>
        <dbReference type="ARBA" id="ARBA00004429"/>
    </source>
</evidence>
<evidence type="ECO:0000256" key="3">
    <source>
        <dbReference type="ARBA" id="ARBA00022692"/>
    </source>
</evidence>
<keyword evidence="2" id="KW-1003">Cell membrane</keyword>
<evidence type="ECO:0000256" key="6">
    <source>
        <dbReference type="SAM" id="Phobius"/>
    </source>
</evidence>
<dbReference type="GO" id="GO:0015535">
    <property type="term" value="F:fucose:proton symporter activity"/>
    <property type="evidence" value="ECO:0000318"/>
    <property type="project" value="GO_Central"/>
</dbReference>
<comment type="subcellular location">
    <subcellularLocation>
        <location evidence="1">Cell inner membrane</location>
        <topology evidence="1">Multi-pass membrane protein</topology>
    </subcellularLocation>
</comment>
<protein>
    <submittedName>
        <fullName evidence="7">L-fucose permease</fullName>
    </submittedName>
</protein>
<evidence type="ECO:0000256" key="5">
    <source>
        <dbReference type="ARBA" id="ARBA00023136"/>
    </source>
</evidence>
<dbReference type="InterPro" id="IPR011701">
    <property type="entry name" value="MFS"/>
</dbReference>
<feature type="transmembrane region" description="Helical" evidence="6">
    <location>
        <begin position="366"/>
        <end position="387"/>
    </location>
</feature>
<proteinExistence type="predicted"/>
<feature type="transmembrane region" description="Helical" evidence="6">
    <location>
        <begin position="269"/>
        <end position="290"/>
    </location>
</feature>
<feature type="transmembrane region" description="Helical" evidence="6">
    <location>
        <begin position="105"/>
        <end position="124"/>
    </location>
</feature>
<organism evidence="7 8">
    <name type="scientific">Rhodopirellula baltica (strain DSM 10527 / NCIMB 13988 / SH1)</name>
    <dbReference type="NCBI Taxonomy" id="243090"/>
    <lineage>
        <taxon>Bacteria</taxon>
        <taxon>Pseudomonadati</taxon>
        <taxon>Planctomycetota</taxon>
        <taxon>Planctomycetia</taxon>
        <taxon>Pirellulales</taxon>
        <taxon>Pirellulaceae</taxon>
        <taxon>Rhodopirellula</taxon>
    </lineage>
</organism>
<dbReference type="Gene3D" id="1.20.1250.20">
    <property type="entry name" value="MFS general substrate transporter like domains"/>
    <property type="match status" value="2"/>
</dbReference>
<feature type="transmembrane region" description="Helical" evidence="6">
    <location>
        <begin position="310"/>
        <end position="334"/>
    </location>
</feature>
<evidence type="ECO:0000256" key="2">
    <source>
        <dbReference type="ARBA" id="ARBA00022475"/>
    </source>
</evidence>
<dbReference type="FunCoup" id="Q7UR88">
    <property type="interactions" value="106"/>
</dbReference>
<dbReference type="OrthoDB" id="9795150at2"/>
<evidence type="ECO:0000256" key="4">
    <source>
        <dbReference type="ARBA" id="ARBA00022989"/>
    </source>
</evidence>
<dbReference type="GO" id="GO:0015518">
    <property type="term" value="F:arabinose:proton symporter activity"/>
    <property type="evidence" value="ECO:0000318"/>
    <property type="project" value="GO_Central"/>
</dbReference>
<evidence type="ECO:0000313" key="8">
    <source>
        <dbReference type="Proteomes" id="UP000001025"/>
    </source>
</evidence>
<feature type="transmembrane region" description="Helical" evidence="6">
    <location>
        <begin position="425"/>
        <end position="445"/>
    </location>
</feature>
<dbReference type="EMBL" id="BX294143">
    <property type="protein sequence ID" value="CAD74452.1"/>
    <property type="molecule type" value="Genomic_DNA"/>
</dbReference>
<feature type="transmembrane region" description="Helical" evidence="6">
    <location>
        <begin position="37"/>
        <end position="54"/>
    </location>
</feature>
<keyword evidence="5 6" id="KW-0472">Membrane</keyword>
<dbReference type="InterPro" id="IPR050375">
    <property type="entry name" value="MFS_TsgA-like"/>
</dbReference>
<dbReference type="HOGENOM" id="CLU_028452_0_1_0"/>
<dbReference type="InterPro" id="IPR005275">
    <property type="entry name" value="Lfuc_symporter_FucP"/>
</dbReference>
<dbReference type="SUPFAM" id="SSF103473">
    <property type="entry name" value="MFS general substrate transporter"/>
    <property type="match status" value="1"/>
</dbReference>
<dbReference type="CDD" id="cd17394">
    <property type="entry name" value="MFS_FucP_like"/>
    <property type="match status" value="1"/>
</dbReference>
<dbReference type="STRING" id="243090.RB5821"/>
<dbReference type="KEGG" id="rba:RB5821"/>
<sequence length="458" mass="49038">MAWTSLPSFLQLLPRKLMAEPIVAEPQSEAEVVPKSYLVAFVLTTFCFALWGFANDITNPLVEAFGRIFNQSTFASSFVQFAFYGGYCFMALPAALFIKRFSYKTGLLVGLALYALGGLAFIPAASVGEFMPFLIAFFVMTCGLSFLETSANPYILSMGPASTATQRLNLAQSFNPLGSIVGILTAKYAILSNINPLDGPERAELPIEEFEAMKFSDLAIVRGPYVAIGLVIATMFVLILVKKMPRNQDSDRSLDIGGTLSRLFANARYVGGVIAQAFYVGAQIMCWTFTAQYGKDVFVAEGMSAGDGATAASSFTLYSMVLFAVSRFVCTFLLKYVRPGALLMVLALGAMALLVPVIFIGGKVGLWSLVGVSGCMSLMFPTIYGIALDRVGDDAKLGAAGLVMAIAGGSVMPPLQGYLIDTWSLNFSFVLPLICFLVIAIYGLFTSKPQAPLAAPAA</sequence>
<feature type="transmembrane region" description="Helical" evidence="6">
    <location>
        <begin position="130"/>
        <end position="147"/>
    </location>
</feature>
<dbReference type="GO" id="GO:0015517">
    <property type="term" value="F:galactose:proton symporter activity"/>
    <property type="evidence" value="ECO:0000318"/>
    <property type="project" value="GO_Central"/>
</dbReference>
<gene>
    <name evidence="7" type="primary">fucP</name>
    <name evidence="7" type="ordered locus">RB5821</name>
</gene>
<dbReference type="AlphaFoldDB" id="Q7UR88"/>
<keyword evidence="4 6" id="KW-1133">Transmembrane helix</keyword>
<feature type="transmembrane region" description="Helical" evidence="6">
    <location>
        <begin position="223"/>
        <end position="241"/>
    </location>
</feature>
<dbReference type="NCBIfam" id="TIGR00885">
    <property type="entry name" value="fucP"/>
    <property type="match status" value="1"/>
</dbReference>
<evidence type="ECO:0000313" key="7">
    <source>
        <dbReference type="EMBL" id="CAD74452.1"/>
    </source>
</evidence>
<dbReference type="PANTHER" id="PTHR43702">
    <property type="entry name" value="L-FUCOSE-PROTON SYMPORTER"/>
    <property type="match status" value="1"/>
</dbReference>
<name>Q7UR88_RHOBA</name>